<keyword evidence="2" id="KW-1185">Reference proteome</keyword>
<evidence type="ECO:0000313" key="1">
    <source>
        <dbReference type="EMBL" id="MBL0373620.1"/>
    </source>
</evidence>
<dbReference type="RefSeq" id="WP_201660423.1">
    <property type="nucleotide sequence ID" value="NZ_JAEQNC010000009.1"/>
</dbReference>
<evidence type="ECO:0000313" key="2">
    <source>
        <dbReference type="Proteomes" id="UP000633219"/>
    </source>
</evidence>
<dbReference type="EMBL" id="JAEQNC010000009">
    <property type="protein sequence ID" value="MBL0373620.1"/>
    <property type="molecule type" value="Genomic_DNA"/>
</dbReference>
<proteinExistence type="predicted"/>
<dbReference type="Pfam" id="PF12900">
    <property type="entry name" value="Pyridox_ox_2"/>
    <property type="match status" value="1"/>
</dbReference>
<name>A0A936YVF5_9HYPH</name>
<dbReference type="SUPFAM" id="SSF50475">
    <property type="entry name" value="FMN-binding split barrel"/>
    <property type="match status" value="1"/>
</dbReference>
<protein>
    <submittedName>
        <fullName evidence="1">Pyridoxamine 5'-phosphate oxidase family protein</fullName>
    </submittedName>
</protein>
<dbReference type="Gene3D" id="2.30.110.10">
    <property type="entry name" value="Electron Transport, Fmn-binding Protein, Chain A"/>
    <property type="match status" value="1"/>
</dbReference>
<dbReference type="AlphaFoldDB" id="A0A936YVF5"/>
<reference evidence="1" key="1">
    <citation type="submission" date="2021-01" db="EMBL/GenBank/DDBJ databases">
        <title>Rhizobium sp. strain KVB221 16S ribosomal RNA gene Genome sequencing and assembly.</title>
        <authorList>
            <person name="Kang M."/>
        </authorList>
    </citation>
    <scope>NUCLEOTIDE SEQUENCE</scope>
    <source>
        <strain evidence="1">KVB221</strain>
    </source>
</reference>
<comment type="caution">
    <text evidence="1">The sequence shown here is derived from an EMBL/GenBank/DDBJ whole genome shotgun (WGS) entry which is preliminary data.</text>
</comment>
<gene>
    <name evidence="1" type="ORF">JJB09_16465</name>
</gene>
<dbReference type="InterPro" id="IPR024747">
    <property type="entry name" value="Pyridox_Oxase-rel"/>
</dbReference>
<accession>A0A936YVF5</accession>
<sequence>MIIREMRHSDCTALLSESRLARLACCRDNIPYVVPIYFHYVSNRIVSFSMPGQKIEWMRANSHVCLEIEHFIDKRRWKCLLVNGLFEELTGDDQRESAWTALQTDNDWWEPGSLKPGPQVVTSDRSHIFYAVNIESMSGREAIDE</sequence>
<dbReference type="InterPro" id="IPR012349">
    <property type="entry name" value="Split_barrel_FMN-bd"/>
</dbReference>
<organism evidence="1 2">
    <name type="scientific">Rhizobium setariae</name>
    <dbReference type="NCBI Taxonomy" id="2801340"/>
    <lineage>
        <taxon>Bacteria</taxon>
        <taxon>Pseudomonadati</taxon>
        <taxon>Pseudomonadota</taxon>
        <taxon>Alphaproteobacteria</taxon>
        <taxon>Hyphomicrobiales</taxon>
        <taxon>Rhizobiaceae</taxon>
        <taxon>Rhizobium/Agrobacterium group</taxon>
        <taxon>Rhizobium</taxon>
    </lineage>
</organism>
<dbReference type="Proteomes" id="UP000633219">
    <property type="component" value="Unassembled WGS sequence"/>
</dbReference>